<proteinExistence type="predicted"/>
<comment type="caution">
    <text evidence="1">The sequence shown here is derived from an EMBL/GenBank/DDBJ whole genome shotgun (WGS) entry which is preliminary data.</text>
</comment>
<organism evidence="1 2">
    <name type="scientific">Elysia crispata</name>
    <name type="common">lettuce slug</name>
    <dbReference type="NCBI Taxonomy" id="231223"/>
    <lineage>
        <taxon>Eukaryota</taxon>
        <taxon>Metazoa</taxon>
        <taxon>Spiralia</taxon>
        <taxon>Lophotrochozoa</taxon>
        <taxon>Mollusca</taxon>
        <taxon>Gastropoda</taxon>
        <taxon>Heterobranchia</taxon>
        <taxon>Euthyneura</taxon>
        <taxon>Panpulmonata</taxon>
        <taxon>Sacoglossa</taxon>
        <taxon>Placobranchoidea</taxon>
        <taxon>Plakobranchidae</taxon>
        <taxon>Elysia</taxon>
    </lineage>
</organism>
<evidence type="ECO:0000313" key="1">
    <source>
        <dbReference type="EMBL" id="KAK3696740.1"/>
    </source>
</evidence>
<evidence type="ECO:0000313" key="2">
    <source>
        <dbReference type="Proteomes" id="UP001283361"/>
    </source>
</evidence>
<protein>
    <submittedName>
        <fullName evidence="1">Uncharacterized protein</fullName>
    </submittedName>
</protein>
<name>A0AAE1CIN8_9GAST</name>
<dbReference type="EMBL" id="JAWDGP010008032">
    <property type="protein sequence ID" value="KAK3696740.1"/>
    <property type="molecule type" value="Genomic_DNA"/>
</dbReference>
<keyword evidence="2" id="KW-1185">Reference proteome</keyword>
<dbReference type="AlphaFoldDB" id="A0AAE1CIN8"/>
<reference evidence="1" key="1">
    <citation type="journal article" date="2023" name="G3 (Bethesda)">
        <title>A reference genome for the long-term kleptoplast-retaining sea slug Elysia crispata morphotype clarki.</title>
        <authorList>
            <person name="Eastman K.E."/>
            <person name="Pendleton A.L."/>
            <person name="Shaikh M.A."/>
            <person name="Suttiyut T."/>
            <person name="Ogas R."/>
            <person name="Tomko P."/>
            <person name="Gavelis G."/>
            <person name="Widhalm J.R."/>
            <person name="Wisecaver J.H."/>
        </authorList>
    </citation>
    <scope>NUCLEOTIDE SEQUENCE</scope>
    <source>
        <strain evidence="1">ECLA1</strain>
    </source>
</reference>
<dbReference type="Proteomes" id="UP001283361">
    <property type="component" value="Unassembled WGS sequence"/>
</dbReference>
<sequence>MGLGYDTPVTMGLGYDTPVTMGLGYDTPVTMGLGYDTPVTMNQCCANLANTVRIKAESPQSICSTNTILTGGVGLGLASCCPSAAEFSHFAMSLSTVSLVGSSENQMTPADWSDSVNVRSMLPEVARDPVEDPQTESWSRDIKFDINLRPSTSPLSRSLPDAVTERRKYQSRVPSLPHHQPGPTLRATLGNREVVSGADFPGVNI</sequence>
<gene>
    <name evidence="1" type="ORF">RRG08_045408</name>
</gene>
<accession>A0AAE1CIN8</accession>